<name>A0A4T0UWA9_9NEIS</name>
<keyword evidence="4" id="KW-1185">Reference proteome</keyword>
<evidence type="ECO:0000256" key="2">
    <source>
        <dbReference type="SAM" id="SignalP"/>
    </source>
</evidence>
<dbReference type="Gene3D" id="3.40.50.2300">
    <property type="match status" value="2"/>
</dbReference>
<accession>A0A4T0UWA9</accession>
<dbReference type="OrthoDB" id="9152130at2"/>
<gene>
    <name evidence="3" type="ORF">E5K04_07325</name>
</gene>
<evidence type="ECO:0000313" key="3">
    <source>
        <dbReference type="EMBL" id="TIC83362.1"/>
    </source>
</evidence>
<dbReference type="Pfam" id="PF04348">
    <property type="entry name" value="LppC"/>
    <property type="match status" value="2"/>
</dbReference>
<reference evidence="3 4" key="1">
    <citation type="submission" date="2019-04" db="EMBL/GenBank/DDBJ databases">
        <title>Crenobacter sp. nov.</title>
        <authorList>
            <person name="Shi S."/>
        </authorList>
    </citation>
    <scope>NUCLEOTIDE SEQUENCE [LARGE SCALE GENOMIC DNA]</scope>
    <source>
        <strain evidence="3 4">GY 70310</strain>
    </source>
</reference>
<sequence>MQNLAPWLLGAGLWMAASVASATGADYILRQNALAAPQASVPVTAPLAQDTASAPAGGSAATQASPWPSLEGRKVRIGLLLPQASPLLGEAASVVRAGFAAALASEARGDVGVTEYAFADRTGLEQAYRALVAHGVNVVVGPMTRGEIGQLAPLTGSVPVLALNTTEGLAPRPKFYSLSLSVEAEARQVASLMKEDGVQRPLLVFGADTLSQRLRDAFLETWTARRGTAPAVLAFDTASGAALDAALSGADAVFFALPARESAQLKMILPSDRPAYATSLVNVRESLPALSGVRFVDMPWLLMPEHPLVRQYPRPAQALTVPTERLYALGVDAYRLAQRLAGTPPAPGARVDGVTGELRLQRDLQFQRTLPRWVKIDSAQP</sequence>
<feature type="chain" id="PRO_5020725367" evidence="2">
    <location>
        <begin position="23"/>
        <end position="381"/>
    </location>
</feature>
<protein>
    <submittedName>
        <fullName evidence="3">Penicillin-binding protein activator</fullName>
    </submittedName>
</protein>
<dbReference type="AlphaFoldDB" id="A0A4T0UWA9"/>
<evidence type="ECO:0000256" key="1">
    <source>
        <dbReference type="ARBA" id="ARBA00023136"/>
    </source>
</evidence>
<keyword evidence="1" id="KW-0472">Membrane</keyword>
<dbReference type="PANTHER" id="PTHR38038:SF1">
    <property type="entry name" value="PENICILLIN-BINDING PROTEIN ACTIVATOR LPOA"/>
    <property type="match status" value="1"/>
</dbReference>
<dbReference type="GO" id="GO:0030234">
    <property type="term" value="F:enzyme regulator activity"/>
    <property type="evidence" value="ECO:0007669"/>
    <property type="project" value="TreeGrafter"/>
</dbReference>
<feature type="signal peptide" evidence="2">
    <location>
        <begin position="1"/>
        <end position="22"/>
    </location>
</feature>
<dbReference type="InterPro" id="IPR007443">
    <property type="entry name" value="LpoA"/>
</dbReference>
<dbReference type="PANTHER" id="PTHR38038">
    <property type="entry name" value="PENICILLIN-BINDING PROTEIN ACTIVATOR LPOA"/>
    <property type="match status" value="1"/>
</dbReference>
<organism evidence="3 4">
    <name type="scientific">Crenobacter intestini</name>
    <dbReference type="NCBI Taxonomy" id="2563443"/>
    <lineage>
        <taxon>Bacteria</taxon>
        <taxon>Pseudomonadati</taxon>
        <taxon>Pseudomonadota</taxon>
        <taxon>Betaproteobacteria</taxon>
        <taxon>Neisseriales</taxon>
        <taxon>Neisseriaceae</taxon>
        <taxon>Crenobacter</taxon>
    </lineage>
</organism>
<dbReference type="InterPro" id="IPR028082">
    <property type="entry name" value="Peripla_BP_I"/>
</dbReference>
<proteinExistence type="predicted"/>
<evidence type="ECO:0000313" key="4">
    <source>
        <dbReference type="Proteomes" id="UP000308891"/>
    </source>
</evidence>
<dbReference type="GO" id="GO:0031241">
    <property type="term" value="C:periplasmic side of cell outer membrane"/>
    <property type="evidence" value="ECO:0007669"/>
    <property type="project" value="TreeGrafter"/>
</dbReference>
<dbReference type="Proteomes" id="UP000308891">
    <property type="component" value="Unassembled WGS sequence"/>
</dbReference>
<dbReference type="CDD" id="cd06339">
    <property type="entry name" value="PBP1_YraM_LppC_lipoprotein-like"/>
    <property type="match status" value="1"/>
</dbReference>
<keyword evidence="2" id="KW-0732">Signal</keyword>
<dbReference type="EMBL" id="STGJ01000007">
    <property type="protein sequence ID" value="TIC83362.1"/>
    <property type="molecule type" value="Genomic_DNA"/>
</dbReference>
<dbReference type="RefSeq" id="WP_136552512.1">
    <property type="nucleotide sequence ID" value="NZ_STGJ01000007.1"/>
</dbReference>
<comment type="caution">
    <text evidence="3">The sequence shown here is derived from an EMBL/GenBank/DDBJ whole genome shotgun (WGS) entry which is preliminary data.</text>
</comment>
<dbReference type="GO" id="GO:0009252">
    <property type="term" value="P:peptidoglycan biosynthetic process"/>
    <property type="evidence" value="ECO:0007669"/>
    <property type="project" value="TreeGrafter"/>
</dbReference>
<dbReference type="SUPFAM" id="SSF53822">
    <property type="entry name" value="Periplasmic binding protein-like I"/>
    <property type="match status" value="1"/>
</dbReference>